<accession>A0A2P2GIG5</accession>
<evidence type="ECO:0000313" key="3">
    <source>
        <dbReference type="Proteomes" id="UP000265325"/>
    </source>
</evidence>
<dbReference type="Pfam" id="PF13561">
    <property type="entry name" value="adh_short_C2"/>
    <property type="match status" value="1"/>
</dbReference>
<proteinExistence type="inferred from homology"/>
<dbReference type="InterPro" id="IPR050259">
    <property type="entry name" value="SDR"/>
</dbReference>
<dbReference type="InterPro" id="IPR002347">
    <property type="entry name" value="SDR_fam"/>
</dbReference>
<dbReference type="AlphaFoldDB" id="A0A2P2GIG5"/>
<dbReference type="Proteomes" id="UP000265325">
    <property type="component" value="Unassembled WGS sequence"/>
</dbReference>
<dbReference type="Gene3D" id="3.40.50.720">
    <property type="entry name" value="NAD(P)-binding Rossmann-like Domain"/>
    <property type="match status" value="1"/>
</dbReference>
<protein>
    <recommendedName>
        <fullName evidence="4">Short-chain dehydrogenase</fullName>
    </recommendedName>
</protein>
<organism evidence="2 3">
    <name type="scientific">Streptomyces showdoensis</name>
    <dbReference type="NCBI Taxonomy" id="68268"/>
    <lineage>
        <taxon>Bacteria</taxon>
        <taxon>Bacillati</taxon>
        <taxon>Actinomycetota</taxon>
        <taxon>Actinomycetes</taxon>
        <taxon>Kitasatosporales</taxon>
        <taxon>Streptomycetaceae</taxon>
        <taxon>Streptomyces</taxon>
    </lineage>
</organism>
<evidence type="ECO:0000256" key="1">
    <source>
        <dbReference type="ARBA" id="ARBA00006484"/>
    </source>
</evidence>
<dbReference type="EMBL" id="LAQS01000055">
    <property type="protein sequence ID" value="KKZ70585.1"/>
    <property type="molecule type" value="Genomic_DNA"/>
</dbReference>
<comment type="similarity">
    <text evidence="1">Belongs to the short-chain dehydrogenases/reductases (SDR) family.</text>
</comment>
<dbReference type="PANTHER" id="PTHR42879">
    <property type="entry name" value="3-OXOACYL-(ACYL-CARRIER-PROTEIN) REDUCTASE"/>
    <property type="match status" value="1"/>
</dbReference>
<sequence length="236" mass="24849">MVTQATRYAGPGAVEALRKAGYTVFCQDDGFLDEAARAAFEDGRDGAVASDAKTPAGAVGQAVKRYGRLDVLVSNDVYPARYQPVDQPDAAEIRRAAEALLVTPAAVLGKAAAHMRRRGSGHIVVLTSAAPQRPEHGFSVYSALRAAASVYAQAAARELAPHGVVVHAIAPNFLESETYYPPEAWATDEGREKLRGLLPAGRLGTAREIGDLVVFLTSGSADFLTGDVIPFTGGWA</sequence>
<reference evidence="2 3" key="1">
    <citation type="submission" date="2015-05" db="EMBL/GenBank/DDBJ databases">
        <title>Draft Genome assembly of Streptomyces showdoensis.</title>
        <authorList>
            <person name="Thapa K.K."/>
            <person name="Metsa-Ketela M."/>
        </authorList>
    </citation>
    <scope>NUCLEOTIDE SEQUENCE [LARGE SCALE GENOMIC DNA]</scope>
    <source>
        <strain evidence="2 3">ATCC 15227</strain>
    </source>
</reference>
<dbReference type="InterPro" id="IPR036291">
    <property type="entry name" value="NAD(P)-bd_dom_sf"/>
</dbReference>
<dbReference type="SUPFAM" id="SSF51735">
    <property type="entry name" value="NAD(P)-binding Rossmann-fold domains"/>
    <property type="match status" value="1"/>
</dbReference>
<comment type="caution">
    <text evidence="2">The sequence shown here is derived from an EMBL/GenBank/DDBJ whole genome shotgun (WGS) entry which is preliminary data.</text>
</comment>
<gene>
    <name evidence="2" type="ORF">VO63_28190</name>
</gene>
<evidence type="ECO:0000313" key="2">
    <source>
        <dbReference type="EMBL" id="KKZ70585.1"/>
    </source>
</evidence>
<dbReference type="PRINTS" id="PR00081">
    <property type="entry name" value="GDHRDH"/>
</dbReference>
<keyword evidence="3" id="KW-1185">Reference proteome</keyword>
<evidence type="ECO:0008006" key="4">
    <source>
        <dbReference type="Google" id="ProtNLM"/>
    </source>
</evidence>
<name>A0A2P2GIG5_STREW</name>